<proteinExistence type="predicted"/>
<feature type="signal peptide" evidence="1">
    <location>
        <begin position="1"/>
        <end position="29"/>
    </location>
</feature>
<dbReference type="AlphaFoldDB" id="A0A8D7F797"/>
<reference evidence="2" key="1">
    <citation type="submission" date="2021-03" db="EMBL/GenBank/DDBJ databases">
        <authorList>
            <consortium name="Genoscope - CEA"/>
            <person name="William W."/>
        </authorList>
    </citation>
    <scope>NUCLEOTIDE SEQUENCE</scope>
    <source>
        <strain evidence="2">Doubled-haploid Pahang</strain>
    </source>
</reference>
<dbReference type="EMBL" id="HG996469">
    <property type="protein sequence ID" value="CAG1844496.1"/>
    <property type="molecule type" value="Genomic_DNA"/>
</dbReference>
<feature type="chain" id="PRO_5034036617" evidence="1">
    <location>
        <begin position="30"/>
        <end position="168"/>
    </location>
</feature>
<protein>
    <submittedName>
        <fullName evidence="2">(wild Malaysian banana) hypothetical protein</fullName>
    </submittedName>
</protein>
<name>A0A8D7F797_MUSAM</name>
<organism evidence="2">
    <name type="scientific">Musa acuminata subsp. malaccensis</name>
    <name type="common">Wild banana</name>
    <name type="synonym">Musa malaccensis</name>
    <dbReference type="NCBI Taxonomy" id="214687"/>
    <lineage>
        <taxon>Eukaryota</taxon>
        <taxon>Viridiplantae</taxon>
        <taxon>Streptophyta</taxon>
        <taxon>Embryophyta</taxon>
        <taxon>Tracheophyta</taxon>
        <taxon>Spermatophyta</taxon>
        <taxon>Magnoliopsida</taxon>
        <taxon>Liliopsida</taxon>
        <taxon>Zingiberales</taxon>
        <taxon>Musaceae</taxon>
        <taxon>Musa</taxon>
    </lineage>
</organism>
<accession>A0A8D7F797</accession>
<keyword evidence="1" id="KW-0732">Signal</keyword>
<evidence type="ECO:0000256" key="1">
    <source>
        <dbReference type="SAM" id="SignalP"/>
    </source>
</evidence>
<sequence>MGMHLLTSSGTHLDFKLLLLLLPLRLVDEGRDGERPPDPHRRLEVYLRGIGVGDAHLSDGHPQQHLLAPHPRHLLHLLHLHVRRHHPVVPHPSVGSGEEVLVRLLLLHPHEARRLHPPALFEVPQREDSFREADRLQHLYGVAVAFFRAVDDLGAFPVLVADDEGAHG</sequence>
<gene>
    <name evidence="2" type="ORF">GSMUA_142910.1</name>
</gene>
<evidence type="ECO:0000313" key="2">
    <source>
        <dbReference type="EMBL" id="CAG1844496.1"/>
    </source>
</evidence>